<feature type="non-terminal residue" evidence="1">
    <location>
        <position position="1"/>
    </location>
</feature>
<sequence>GSYVKFGTHVGTGDVVCNGHIVIEDSAGGARKLMTTA</sequence>
<dbReference type="AlphaFoldDB" id="X1HXY4"/>
<comment type="caution">
    <text evidence="1">The sequence shown here is derived from an EMBL/GenBank/DDBJ whole genome shotgun (WGS) entry which is preliminary data.</text>
</comment>
<accession>X1HXY4</accession>
<dbReference type="EMBL" id="BARU01025246">
    <property type="protein sequence ID" value="GAH58684.1"/>
    <property type="molecule type" value="Genomic_DNA"/>
</dbReference>
<evidence type="ECO:0000313" key="1">
    <source>
        <dbReference type="EMBL" id="GAH58684.1"/>
    </source>
</evidence>
<name>X1HXY4_9ZZZZ</name>
<reference evidence="1" key="1">
    <citation type="journal article" date="2014" name="Front. Microbiol.">
        <title>High frequency of phylogenetically diverse reductive dehalogenase-homologous genes in deep subseafloor sedimentary metagenomes.</title>
        <authorList>
            <person name="Kawai M."/>
            <person name="Futagami T."/>
            <person name="Toyoda A."/>
            <person name="Takaki Y."/>
            <person name="Nishi S."/>
            <person name="Hori S."/>
            <person name="Arai W."/>
            <person name="Tsubouchi T."/>
            <person name="Morono Y."/>
            <person name="Uchiyama I."/>
            <person name="Ito T."/>
            <person name="Fujiyama A."/>
            <person name="Inagaki F."/>
            <person name="Takami H."/>
        </authorList>
    </citation>
    <scope>NUCLEOTIDE SEQUENCE</scope>
    <source>
        <strain evidence="1">Expedition CK06-06</strain>
    </source>
</reference>
<organism evidence="1">
    <name type="scientific">marine sediment metagenome</name>
    <dbReference type="NCBI Taxonomy" id="412755"/>
    <lineage>
        <taxon>unclassified sequences</taxon>
        <taxon>metagenomes</taxon>
        <taxon>ecological metagenomes</taxon>
    </lineage>
</organism>
<gene>
    <name evidence="1" type="ORF">S03H2_40697</name>
</gene>
<protein>
    <submittedName>
        <fullName evidence="1">Uncharacterized protein</fullName>
    </submittedName>
</protein>
<proteinExistence type="predicted"/>